<evidence type="ECO:0000256" key="1">
    <source>
        <dbReference type="ARBA" id="ARBA00009759"/>
    </source>
</evidence>
<dbReference type="PANTHER" id="PTHR20854:SF4">
    <property type="entry name" value="INOSITOL-1-MONOPHOSPHATASE-RELATED"/>
    <property type="match status" value="1"/>
</dbReference>
<feature type="binding site" evidence="4">
    <location>
        <position position="72"/>
    </location>
    <ligand>
        <name>Mg(2+)</name>
        <dbReference type="ChEBI" id="CHEBI:18420"/>
        <label>1</label>
        <note>catalytic</note>
    </ligand>
</feature>
<dbReference type="EMBL" id="LVJN01000015">
    <property type="protein sequence ID" value="OSM06829.1"/>
    <property type="molecule type" value="Genomic_DNA"/>
</dbReference>
<keyword evidence="3 4" id="KW-0460">Magnesium</keyword>
<sequence>MSLPELPIMLQAARECGLLAMKYFRHGETVAADANVQHKGADDPLTQADLEIDRHLHEVLLSARPDYGWLSEETVDDPARMQRRRIWVVDPIDGTKEFIQGLPQFAISIGLVEDGKPIAGVVYNPAAEEMFSASIHDAPLLNGQPMACSARAELVGASCLASRSETKRGEWDGFKDEFRLELMGSIAYKLALVACGRNDITFTLTPKSEWDICAGVALVQAAGGSVTRKDGSEFIFNEPDPRTRSVLAAPNQLHTPLLQRLVDTPLSPDRRGGTPPPR</sequence>
<feature type="binding site" evidence="4">
    <location>
        <position position="92"/>
    </location>
    <ligand>
        <name>Mg(2+)</name>
        <dbReference type="ChEBI" id="CHEBI:18420"/>
        <label>1</label>
        <note>catalytic</note>
    </ligand>
</feature>
<evidence type="ECO:0000256" key="3">
    <source>
        <dbReference type="ARBA" id="ARBA00022842"/>
    </source>
</evidence>
<dbReference type="AlphaFoldDB" id="A0A1Y2K869"/>
<dbReference type="GO" id="GO:0007165">
    <property type="term" value="P:signal transduction"/>
    <property type="evidence" value="ECO:0007669"/>
    <property type="project" value="TreeGrafter"/>
</dbReference>
<proteinExistence type="inferred from homology"/>
<dbReference type="CDD" id="cd01638">
    <property type="entry name" value="CysQ"/>
    <property type="match status" value="1"/>
</dbReference>
<dbReference type="PANTHER" id="PTHR20854">
    <property type="entry name" value="INOSITOL MONOPHOSPHATASE"/>
    <property type="match status" value="1"/>
</dbReference>
<comment type="similarity">
    <text evidence="1">Belongs to the inositol monophosphatase superfamily.</text>
</comment>
<reference evidence="5 6" key="1">
    <citation type="journal article" date="2016" name="BMC Genomics">
        <title>Combined genomic and structural analyses of a cultured magnetotactic bacterium reveals its niche adaptation to a dynamic environment.</title>
        <authorList>
            <person name="Araujo A.C."/>
            <person name="Morillo V."/>
            <person name="Cypriano J."/>
            <person name="Teixeira L.C."/>
            <person name="Leao P."/>
            <person name="Lyra S."/>
            <person name="Almeida L.G."/>
            <person name="Bazylinski D.A."/>
            <person name="Vasconcellos A.T."/>
            <person name="Abreu F."/>
            <person name="Lins U."/>
        </authorList>
    </citation>
    <scope>NUCLEOTIDE SEQUENCE [LARGE SCALE GENOMIC DNA]</scope>
    <source>
        <strain evidence="5 6">IT-1</strain>
    </source>
</reference>
<name>A0A1Y2K869_9PROT</name>
<dbReference type="PROSITE" id="PS00630">
    <property type="entry name" value="IMP_2"/>
    <property type="match status" value="1"/>
</dbReference>
<dbReference type="GO" id="GO:0008934">
    <property type="term" value="F:inositol monophosphate 1-phosphatase activity"/>
    <property type="evidence" value="ECO:0007669"/>
    <property type="project" value="TreeGrafter"/>
</dbReference>
<dbReference type="OrthoDB" id="9785695at2"/>
<evidence type="ECO:0000313" key="5">
    <source>
        <dbReference type="EMBL" id="OSM06829.1"/>
    </source>
</evidence>
<protein>
    <submittedName>
        <fullName evidence="5">Putative inositol monophosphatase</fullName>
    </submittedName>
</protein>
<feature type="binding site" evidence="4">
    <location>
        <position position="90"/>
    </location>
    <ligand>
        <name>Mg(2+)</name>
        <dbReference type="ChEBI" id="CHEBI:18420"/>
        <label>2</label>
    </ligand>
</feature>
<evidence type="ECO:0000313" key="6">
    <source>
        <dbReference type="Proteomes" id="UP000194003"/>
    </source>
</evidence>
<gene>
    <name evidence="5" type="ORF">MAIT1_00299</name>
</gene>
<keyword evidence="2 4" id="KW-0479">Metal-binding</keyword>
<dbReference type="Gene3D" id="3.40.190.80">
    <property type="match status" value="1"/>
</dbReference>
<dbReference type="RefSeq" id="WP_085440566.1">
    <property type="nucleotide sequence ID" value="NZ_LVJN01000015.1"/>
</dbReference>
<accession>A0A1Y2K869</accession>
<dbReference type="PRINTS" id="PR00377">
    <property type="entry name" value="IMPHPHTASES"/>
</dbReference>
<evidence type="ECO:0000256" key="2">
    <source>
        <dbReference type="ARBA" id="ARBA00022723"/>
    </source>
</evidence>
<dbReference type="STRING" id="1434232.MAIT1_00299"/>
<dbReference type="SUPFAM" id="SSF56655">
    <property type="entry name" value="Carbohydrate phosphatase"/>
    <property type="match status" value="1"/>
</dbReference>
<comment type="cofactor">
    <cofactor evidence="4">
        <name>Mg(2+)</name>
        <dbReference type="ChEBI" id="CHEBI:18420"/>
    </cofactor>
</comment>
<feature type="binding site" evidence="4">
    <location>
        <position position="211"/>
    </location>
    <ligand>
        <name>Mg(2+)</name>
        <dbReference type="ChEBI" id="CHEBI:18420"/>
        <label>1</label>
        <note>catalytic</note>
    </ligand>
</feature>
<evidence type="ECO:0000256" key="4">
    <source>
        <dbReference type="PIRSR" id="PIRSR600760-2"/>
    </source>
</evidence>
<dbReference type="Pfam" id="PF00459">
    <property type="entry name" value="Inositol_P"/>
    <property type="match status" value="1"/>
</dbReference>
<dbReference type="InterPro" id="IPR020550">
    <property type="entry name" value="Inositol_monophosphatase_CS"/>
</dbReference>
<dbReference type="GO" id="GO:0046854">
    <property type="term" value="P:phosphatidylinositol phosphate biosynthetic process"/>
    <property type="evidence" value="ECO:0007669"/>
    <property type="project" value="InterPro"/>
</dbReference>
<comment type="caution">
    <text evidence="5">The sequence shown here is derived from an EMBL/GenBank/DDBJ whole genome shotgun (WGS) entry which is preliminary data.</text>
</comment>
<dbReference type="GO" id="GO:0046872">
    <property type="term" value="F:metal ion binding"/>
    <property type="evidence" value="ECO:0007669"/>
    <property type="project" value="UniProtKB-KW"/>
</dbReference>
<dbReference type="Proteomes" id="UP000194003">
    <property type="component" value="Unassembled WGS sequence"/>
</dbReference>
<keyword evidence="6" id="KW-1185">Reference proteome</keyword>
<dbReference type="GO" id="GO:0006020">
    <property type="term" value="P:inositol metabolic process"/>
    <property type="evidence" value="ECO:0007669"/>
    <property type="project" value="TreeGrafter"/>
</dbReference>
<dbReference type="InterPro" id="IPR000760">
    <property type="entry name" value="Inositol_monophosphatase-like"/>
</dbReference>
<organism evidence="5 6">
    <name type="scientific">Magnetofaba australis IT-1</name>
    <dbReference type="NCBI Taxonomy" id="1434232"/>
    <lineage>
        <taxon>Bacteria</taxon>
        <taxon>Pseudomonadati</taxon>
        <taxon>Pseudomonadota</taxon>
        <taxon>Magnetococcia</taxon>
        <taxon>Magnetococcales</taxon>
        <taxon>Magnetococcaceae</taxon>
        <taxon>Magnetofaba</taxon>
    </lineage>
</organism>
<feature type="binding site" evidence="4">
    <location>
        <position position="93"/>
    </location>
    <ligand>
        <name>Mg(2+)</name>
        <dbReference type="ChEBI" id="CHEBI:18420"/>
        <label>2</label>
    </ligand>
</feature>
<dbReference type="Gene3D" id="3.30.540.10">
    <property type="entry name" value="Fructose-1,6-Bisphosphatase, subunit A, domain 1"/>
    <property type="match status" value="1"/>
</dbReference>